<evidence type="ECO:0000313" key="1">
    <source>
        <dbReference type="EMBL" id="JAD61229.1"/>
    </source>
</evidence>
<reference evidence="1" key="2">
    <citation type="journal article" date="2015" name="Data Brief">
        <title>Shoot transcriptome of the giant reed, Arundo donax.</title>
        <authorList>
            <person name="Barrero R.A."/>
            <person name="Guerrero F.D."/>
            <person name="Moolhuijzen P."/>
            <person name="Goolsby J.A."/>
            <person name="Tidwell J."/>
            <person name="Bellgard S.E."/>
            <person name="Bellgard M.I."/>
        </authorList>
    </citation>
    <scope>NUCLEOTIDE SEQUENCE</scope>
    <source>
        <tissue evidence="1">Shoot tissue taken approximately 20 cm above the soil surface</tissue>
    </source>
</reference>
<name>A0A0A9BB89_ARUDO</name>
<proteinExistence type="predicted"/>
<dbReference type="EMBL" id="GBRH01236666">
    <property type="protein sequence ID" value="JAD61229.1"/>
    <property type="molecule type" value="Transcribed_RNA"/>
</dbReference>
<accession>A0A0A9BB89</accession>
<reference evidence="1" key="1">
    <citation type="submission" date="2014-09" db="EMBL/GenBank/DDBJ databases">
        <authorList>
            <person name="Magalhaes I.L.F."/>
            <person name="Oliveira U."/>
            <person name="Santos F.R."/>
            <person name="Vidigal T.H.D.A."/>
            <person name="Brescovit A.D."/>
            <person name="Santos A.J."/>
        </authorList>
    </citation>
    <scope>NUCLEOTIDE SEQUENCE</scope>
    <source>
        <tissue evidence="1">Shoot tissue taken approximately 20 cm above the soil surface</tissue>
    </source>
</reference>
<protein>
    <submittedName>
        <fullName evidence="1">Uncharacterized protein</fullName>
    </submittedName>
</protein>
<organism evidence="1">
    <name type="scientific">Arundo donax</name>
    <name type="common">Giant reed</name>
    <name type="synonym">Donax arundinaceus</name>
    <dbReference type="NCBI Taxonomy" id="35708"/>
    <lineage>
        <taxon>Eukaryota</taxon>
        <taxon>Viridiplantae</taxon>
        <taxon>Streptophyta</taxon>
        <taxon>Embryophyta</taxon>
        <taxon>Tracheophyta</taxon>
        <taxon>Spermatophyta</taxon>
        <taxon>Magnoliopsida</taxon>
        <taxon>Liliopsida</taxon>
        <taxon>Poales</taxon>
        <taxon>Poaceae</taxon>
        <taxon>PACMAD clade</taxon>
        <taxon>Arundinoideae</taxon>
        <taxon>Arundineae</taxon>
        <taxon>Arundo</taxon>
    </lineage>
</organism>
<sequence>MRVLLTCWLALGDSRKRGKQLRKCQWSLLQ</sequence>
<dbReference type="AlphaFoldDB" id="A0A0A9BB89"/>